<dbReference type="InterPro" id="IPR036390">
    <property type="entry name" value="WH_DNA-bd_sf"/>
</dbReference>
<dbReference type="RefSeq" id="WP_221290274.1">
    <property type="nucleotide sequence ID" value="NZ_AP024597.1"/>
</dbReference>
<dbReference type="SUPFAM" id="SSF46785">
    <property type="entry name" value="Winged helix' DNA-binding domain"/>
    <property type="match status" value="1"/>
</dbReference>
<keyword evidence="2" id="KW-1185">Reference proteome</keyword>
<organism evidence="1 2">
    <name type="scientific">Stygiolobus caldivivus</name>
    <dbReference type="NCBI Taxonomy" id="2824673"/>
    <lineage>
        <taxon>Archaea</taxon>
        <taxon>Thermoproteota</taxon>
        <taxon>Thermoprotei</taxon>
        <taxon>Sulfolobales</taxon>
        <taxon>Sulfolobaceae</taxon>
        <taxon>Stygiolobus</taxon>
    </lineage>
</organism>
<dbReference type="EMBL" id="AP024597">
    <property type="protein sequence ID" value="BCU70051.1"/>
    <property type="molecule type" value="Genomic_DNA"/>
</dbReference>
<reference evidence="1 2" key="1">
    <citation type="submission" date="2021-04" db="EMBL/GenBank/DDBJ databases">
        <title>Complete genome sequence of Stygiolobus sp. KN-1.</title>
        <authorList>
            <person name="Nakamura K."/>
            <person name="Sakai H."/>
            <person name="Kurosawa N."/>
        </authorList>
    </citation>
    <scope>NUCLEOTIDE SEQUENCE [LARGE SCALE GENOMIC DNA]</scope>
    <source>
        <strain evidence="1 2">KN-1</strain>
    </source>
</reference>
<proteinExistence type="predicted"/>
<protein>
    <submittedName>
        <fullName evidence="1">Uncharacterized protein</fullName>
    </submittedName>
</protein>
<dbReference type="GeneID" id="66163075"/>
<dbReference type="KEGG" id="csty:KN1_13480"/>
<gene>
    <name evidence="1" type="ORF">KN1_13480</name>
</gene>
<name>A0A8D5ZIY3_9CREN</name>
<sequence length="151" mass="17378">MVSEKAKELAILVIGLAGGNLTSETRFQKTAFVVNELTKFGVKFEPMDFGPFSKELADAVKELNKEKLLRYEVDDDGVVHYVLTQKGKEKLEKLKEGISKDDLEKIRAVVNKFKDAPLTYILAYVYSKYPQYTVKSKIIDKVEEWRRYYGI</sequence>
<accession>A0A8D5ZIY3</accession>
<evidence type="ECO:0000313" key="1">
    <source>
        <dbReference type="EMBL" id="BCU70051.1"/>
    </source>
</evidence>
<dbReference type="AlphaFoldDB" id="A0A8D5ZIY3"/>
<dbReference type="Proteomes" id="UP000825123">
    <property type="component" value="Chromosome"/>
</dbReference>
<evidence type="ECO:0000313" key="2">
    <source>
        <dbReference type="Proteomes" id="UP000825123"/>
    </source>
</evidence>